<evidence type="ECO:0000256" key="3">
    <source>
        <dbReference type="ARBA" id="ARBA00022475"/>
    </source>
</evidence>
<evidence type="ECO:0000256" key="2">
    <source>
        <dbReference type="ARBA" id="ARBA00010388"/>
    </source>
</evidence>
<evidence type="ECO:0000313" key="9">
    <source>
        <dbReference type="EMBL" id="MFC3303766.1"/>
    </source>
</evidence>
<keyword evidence="5 8" id="KW-1133">Transmembrane helix</keyword>
<feature type="region of interest" description="Disordered" evidence="7">
    <location>
        <begin position="103"/>
        <end position="140"/>
    </location>
</feature>
<dbReference type="PANTHER" id="PTHR34583">
    <property type="entry name" value="ANTIPORTER SUBUNIT MNHC2-RELATED"/>
    <property type="match status" value="1"/>
</dbReference>
<proteinExistence type="inferred from homology"/>
<evidence type="ECO:0000256" key="4">
    <source>
        <dbReference type="ARBA" id="ARBA00022692"/>
    </source>
</evidence>
<evidence type="ECO:0000256" key="6">
    <source>
        <dbReference type="ARBA" id="ARBA00023136"/>
    </source>
</evidence>
<dbReference type="EMBL" id="JBHRVA010000003">
    <property type="protein sequence ID" value="MFC3303766.1"/>
    <property type="molecule type" value="Genomic_DNA"/>
</dbReference>
<keyword evidence="6 8" id="KW-0472">Membrane</keyword>
<dbReference type="Gene3D" id="1.10.287.3510">
    <property type="match status" value="2"/>
</dbReference>
<comment type="caution">
    <text evidence="9">The sequence shown here is derived from an EMBL/GenBank/DDBJ whole genome shotgun (WGS) entry which is preliminary data.</text>
</comment>
<keyword evidence="4 8" id="KW-0812">Transmembrane</keyword>
<evidence type="ECO:0000256" key="1">
    <source>
        <dbReference type="ARBA" id="ARBA00004651"/>
    </source>
</evidence>
<name>A0ABV7ME67_9PROT</name>
<gene>
    <name evidence="9" type="ORF">ACFONP_13620</name>
</gene>
<comment type="subcellular location">
    <subcellularLocation>
        <location evidence="1">Cell membrane</location>
        <topology evidence="1">Multi-pass membrane protein</topology>
    </subcellularLocation>
</comment>
<feature type="compositionally biased region" description="Basic and acidic residues" evidence="7">
    <location>
        <begin position="67"/>
        <end position="86"/>
    </location>
</feature>
<comment type="similarity">
    <text evidence="2">Belongs to the CPA3 antiporters (TC 2.A.63) subunit C family.</text>
</comment>
<sequence>MLEFILARYNYWIVICLMMTGLYIVFARGNLVKTLIGLNLFQTSVFIFYITVGKVIGGTAPILIENKKKDGTHGGDHGAGHGESHSEAPVGFVSSDEAEHLVSEGAAHEATDPSVTNQIGYGQPGAGGQATESLHLQPPATPANELFKDVAGDAAHAAGASSDAAAAATDILYSNPLPHVLILTAIVVGVATTAVGLSLAVRIREAYGTVEEDDLESMDNAAEVAEVAR</sequence>
<dbReference type="PANTHER" id="PTHR34583:SF2">
    <property type="entry name" value="ANTIPORTER SUBUNIT MNHC2-RELATED"/>
    <property type="match status" value="1"/>
</dbReference>
<evidence type="ECO:0000256" key="5">
    <source>
        <dbReference type="ARBA" id="ARBA00022989"/>
    </source>
</evidence>
<evidence type="ECO:0000313" key="10">
    <source>
        <dbReference type="Proteomes" id="UP001595607"/>
    </source>
</evidence>
<keyword evidence="3" id="KW-1003">Cell membrane</keyword>
<accession>A0ABV7ME67</accession>
<keyword evidence="10" id="KW-1185">Reference proteome</keyword>
<feature type="transmembrane region" description="Helical" evidence="8">
    <location>
        <begin position="46"/>
        <end position="64"/>
    </location>
</feature>
<feature type="transmembrane region" description="Helical" evidence="8">
    <location>
        <begin position="180"/>
        <end position="201"/>
    </location>
</feature>
<evidence type="ECO:0000256" key="7">
    <source>
        <dbReference type="SAM" id="MobiDB-lite"/>
    </source>
</evidence>
<dbReference type="RefSeq" id="WP_189576618.1">
    <property type="nucleotide sequence ID" value="NZ_BMXU01000002.1"/>
</dbReference>
<dbReference type="Pfam" id="PF00420">
    <property type="entry name" value="Oxidored_q2"/>
    <property type="match status" value="2"/>
</dbReference>
<evidence type="ECO:0000256" key="8">
    <source>
        <dbReference type="SAM" id="Phobius"/>
    </source>
</evidence>
<reference evidence="10" key="1">
    <citation type="journal article" date="2019" name="Int. J. Syst. Evol. Microbiol.">
        <title>The Global Catalogue of Microorganisms (GCM) 10K type strain sequencing project: providing services to taxonomists for standard genome sequencing and annotation.</title>
        <authorList>
            <consortium name="The Broad Institute Genomics Platform"/>
            <consortium name="The Broad Institute Genome Sequencing Center for Infectious Disease"/>
            <person name="Wu L."/>
            <person name="Ma J."/>
        </authorList>
    </citation>
    <scope>NUCLEOTIDE SEQUENCE [LARGE SCALE GENOMIC DNA]</scope>
    <source>
        <strain evidence="10">KCTC 22245</strain>
    </source>
</reference>
<dbReference type="InterPro" id="IPR050601">
    <property type="entry name" value="CPA3_antiporter_subunitC"/>
</dbReference>
<feature type="region of interest" description="Disordered" evidence="7">
    <location>
        <begin position="67"/>
        <end position="89"/>
    </location>
</feature>
<protein>
    <submittedName>
        <fullName evidence="9">Sodium:proton antiporter</fullName>
    </submittedName>
</protein>
<dbReference type="InterPro" id="IPR039428">
    <property type="entry name" value="NUOK/Mnh_C1-like"/>
</dbReference>
<dbReference type="Proteomes" id="UP001595607">
    <property type="component" value="Unassembled WGS sequence"/>
</dbReference>
<feature type="transmembrane region" description="Helical" evidence="8">
    <location>
        <begin position="9"/>
        <end position="26"/>
    </location>
</feature>
<organism evidence="9 10">
    <name type="scientific">Parvularcula lutaonensis</name>
    <dbReference type="NCBI Taxonomy" id="491923"/>
    <lineage>
        <taxon>Bacteria</taxon>
        <taxon>Pseudomonadati</taxon>
        <taxon>Pseudomonadota</taxon>
        <taxon>Alphaproteobacteria</taxon>
        <taxon>Parvularculales</taxon>
        <taxon>Parvularculaceae</taxon>
        <taxon>Parvularcula</taxon>
    </lineage>
</organism>